<proteinExistence type="predicted"/>
<evidence type="ECO:0000313" key="2">
    <source>
        <dbReference type="Proteomes" id="UP000004095"/>
    </source>
</evidence>
<protein>
    <submittedName>
        <fullName evidence="1">Uncharacterized protein</fullName>
    </submittedName>
</protein>
<dbReference type="Proteomes" id="UP000004095">
    <property type="component" value="Unassembled WGS sequence"/>
</dbReference>
<sequence>MGEFFCAQKYGHKLDLGQVARQYAQALDTTAKDASMNDYLEMLEGVYERALDPAIKQGEKGAPKVDRENQHVVHDKGLEKEKGRLEGIAEETRSIPANVVSTKPDSGRYVIDRVDNVNYVVGSILRLKFVGTYQGKRAIFKDVVVTVVAPPRTVKGVKYVQVTYAYDQHIQLEGRARKVYFKKDDSKSFYVKIN</sequence>
<gene>
    <name evidence="1" type="ORF">M23134_06939</name>
</gene>
<dbReference type="AlphaFoldDB" id="A1ZQC9"/>
<keyword evidence="2" id="KW-1185">Reference proteome</keyword>
<name>A1ZQC9_MICM2</name>
<comment type="caution">
    <text evidence="1">The sequence shown here is derived from an EMBL/GenBank/DDBJ whole genome shotgun (WGS) entry which is preliminary data.</text>
</comment>
<dbReference type="RefSeq" id="WP_002699614.1">
    <property type="nucleotide sequence ID" value="NZ_AAWS01000023.1"/>
</dbReference>
<dbReference type="EMBL" id="AAWS01000023">
    <property type="protein sequence ID" value="EAY27538.1"/>
    <property type="molecule type" value="Genomic_DNA"/>
</dbReference>
<accession>A1ZQC9</accession>
<organism evidence="1 2">
    <name type="scientific">Microscilla marina ATCC 23134</name>
    <dbReference type="NCBI Taxonomy" id="313606"/>
    <lineage>
        <taxon>Bacteria</taxon>
        <taxon>Pseudomonadati</taxon>
        <taxon>Bacteroidota</taxon>
        <taxon>Cytophagia</taxon>
        <taxon>Cytophagales</taxon>
        <taxon>Microscillaceae</taxon>
        <taxon>Microscilla</taxon>
    </lineage>
</organism>
<evidence type="ECO:0000313" key="1">
    <source>
        <dbReference type="EMBL" id="EAY27538.1"/>
    </source>
</evidence>
<reference evidence="1 2" key="1">
    <citation type="submission" date="2007-01" db="EMBL/GenBank/DDBJ databases">
        <authorList>
            <person name="Haygood M."/>
            <person name="Podell S."/>
            <person name="Anderson C."/>
            <person name="Hopkinson B."/>
            <person name="Roe K."/>
            <person name="Barbeau K."/>
            <person name="Gaasterland T."/>
            <person name="Ferriera S."/>
            <person name="Johnson J."/>
            <person name="Kravitz S."/>
            <person name="Beeson K."/>
            <person name="Sutton G."/>
            <person name="Rogers Y.-H."/>
            <person name="Friedman R."/>
            <person name="Frazier M."/>
            <person name="Venter J.C."/>
        </authorList>
    </citation>
    <scope>NUCLEOTIDE SEQUENCE [LARGE SCALE GENOMIC DNA]</scope>
    <source>
        <strain evidence="1 2">ATCC 23134</strain>
    </source>
</reference>